<name>A0A376KNM1_ECOLX</name>
<gene>
    <name evidence="1" type="ORF">NCTC10418_01629</name>
</gene>
<dbReference type="EMBL" id="UFZQ01000001">
    <property type="protein sequence ID" value="STE83962.1"/>
    <property type="molecule type" value="Genomic_DNA"/>
</dbReference>
<sequence>MHIWPVSGRQSATMRFPADGARYGEKFGTAGGRYPEIHQSLPPGIAYGSPLPTPRRFRYAARNRADLTCHQNPIRHGGVFHALLFRGSQPMRGLSPDHGSTMVLQAVVRSPQTVDVAGFPPRLSCDLLRNAERIFPATPVTDNCWSLLLPRR</sequence>
<evidence type="ECO:0000313" key="2">
    <source>
        <dbReference type="Proteomes" id="UP000255460"/>
    </source>
</evidence>
<dbReference type="Proteomes" id="UP000255460">
    <property type="component" value="Unassembled WGS sequence"/>
</dbReference>
<protein>
    <submittedName>
        <fullName evidence="1">Uncharacterized protein</fullName>
    </submittedName>
</protein>
<proteinExistence type="predicted"/>
<organism evidence="1 2">
    <name type="scientific">Escherichia coli</name>
    <dbReference type="NCBI Taxonomy" id="562"/>
    <lineage>
        <taxon>Bacteria</taxon>
        <taxon>Pseudomonadati</taxon>
        <taxon>Pseudomonadota</taxon>
        <taxon>Gammaproteobacteria</taxon>
        <taxon>Enterobacterales</taxon>
        <taxon>Enterobacteriaceae</taxon>
        <taxon>Escherichia</taxon>
    </lineage>
</organism>
<dbReference type="AlphaFoldDB" id="A0A376KNM1"/>
<accession>A0A376KNM1</accession>
<reference evidence="1 2" key="1">
    <citation type="submission" date="2018-06" db="EMBL/GenBank/DDBJ databases">
        <authorList>
            <consortium name="Pathogen Informatics"/>
            <person name="Doyle S."/>
        </authorList>
    </citation>
    <scope>NUCLEOTIDE SEQUENCE [LARGE SCALE GENOMIC DNA]</scope>
    <source>
        <strain evidence="1 2">NCTC10418</strain>
    </source>
</reference>
<evidence type="ECO:0000313" key="1">
    <source>
        <dbReference type="EMBL" id="STE83962.1"/>
    </source>
</evidence>